<keyword evidence="2" id="KW-0274">FAD</keyword>
<dbReference type="Gene3D" id="3.50.50.60">
    <property type="entry name" value="FAD/NAD(P)-binding domain"/>
    <property type="match status" value="1"/>
</dbReference>
<organism evidence="5 6">
    <name type="scientific">Glarea lozoyensis (strain ATCC 20868 / MF5171)</name>
    <dbReference type="NCBI Taxonomy" id="1116229"/>
    <lineage>
        <taxon>Eukaryota</taxon>
        <taxon>Fungi</taxon>
        <taxon>Dikarya</taxon>
        <taxon>Ascomycota</taxon>
        <taxon>Pezizomycotina</taxon>
        <taxon>Leotiomycetes</taxon>
        <taxon>Helotiales</taxon>
        <taxon>Helotiaceae</taxon>
        <taxon>Glarea</taxon>
    </lineage>
</organism>
<feature type="domain" description="FAD-binding" evidence="4">
    <location>
        <begin position="2"/>
        <end position="334"/>
    </location>
</feature>
<dbReference type="HOGENOM" id="CLU_009665_2_2_1"/>
<dbReference type="Gene3D" id="3.30.70.2450">
    <property type="match status" value="1"/>
</dbReference>
<dbReference type="Pfam" id="PF01494">
    <property type="entry name" value="FAD_binding_3"/>
    <property type="match status" value="1"/>
</dbReference>
<dbReference type="AlphaFoldDB" id="S3CIL1"/>
<dbReference type="Proteomes" id="UP000016922">
    <property type="component" value="Unassembled WGS sequence"/>
</dbReference>
<dbReference type="KEGG" id="glz:GLAREA_02224"/>
<dbReference type="eggNOG" id="ENOG502QQGF">
    <property type="taxonomic scope" value="Eukaryota"/>
</dbReference>
<dbReference type="GO" id="GO:0005739">
    <property type="term" value="C:mitochondrion"/>
    <property type="evidence" value="ECO:0007669"/>
    <property type="project" value="TreeGrafter"/>
</dbReference>
<name>S3CIL1_GLAL2</name>
<evidence type="ECO:0000313" key="5">
    <source>
        <dbReference type="EMBL" id="EPE26312.1"/>
    </source>
</evidence>
<keyword evidence="1" id="KW-0285">Flavoprotein</keyword>
<dbReference type="PRINTS" id="PR00420">
    <property type="entry name" value="RNGMNOXGNASE"/>
</dbReference>
<dbReference type="PANTHER" id="PTHR43876">
    <property type="entry name" value="UBIQUINONE BIOSYNTHESIS MONOOXYGENASE COQ6, MITOCHONDRIAL"/>
    <property type="match status" value="1"/>
</dbReference>
<keyword evidence="3" id="KW-0560">Oxidoreductase</keyword>
<evidence type="ECO:0000256" key="1">
    <source>
        <dbReference type="ARBA" id="ARBA00022630"/>
    </source>
</evidence>
<dbReference type="OrthoDB" id="10016252at2759"/>
<gene>
    <name evidence="5" type="ORF">GLAREA_02224</name>
</gene>
<evidence type="ECO:0000313" key="6">
    <source>
        <dbReference type="Proteomes" id="UP000016922"/>
    </source>
</evidence>
<dbReference type="EMBL" id="KE145371">
    <property type="protein sequence ID" value="EPE26312.1"/>
    <property type="molecule type" value="Genomic_DNA"/>
</dbReference>
<proteinExistence type="predicted"/>
<dbReference type="GO" id="GO:0016491">
    <property type="term" value="F:oxidoreductase activity"/>
    <property type="evidence" value="ECO:0007669"/>
    <property type="project" value="UniProtKB-KW"/>
</dbReference>
<dbReference type="InterPro" id="IPR051205">
    <property type="entry name" value="UbiH/COQ6_monooxygenase"/>
</dbReference>
<protein>
    <submittedName>
        <fullName evidence="5">FAD/NAD(P)-binding protein</fullName>
    </submittedName>
</protein>
<keyword evidence="6" id="KW-1185">Reference proteome</keyword>
<sequence>MHVVIVGTGPSGLILALLLSRANIRVTLLDGASTLDDRPRAAHYAPSAIRVLRDAGVLDDVRSKGFIPGAMMWRKIDGSPIAGLKDTPESRGEDGLTVLPLNMLGKVLLSHAEREGNISVKWEHKVVDVGQDEGGAWAVVEMRDGSEVRVTGDYLVGCDGANSRVRKALFGDVFEGKTWDAQIVATNVYYPLHDFGFTDINNIIHHEDYYMAAIISKDGMWRVSYGEDPKLSYEEVLANQPAKYERMLPGNPKPGDYKLTNVGPYRIHQRCAESFRVGKITLAADAAHLVNPFGGMGLTGGIVDVGGLAECLIGIEKGVADEDILDKYSEKRMEKWREYINPISSDNFLRVSATDPEDPFTTDEFLKFCREMEEDGTGKMKRDFDASVYDICHDFTQYYRDAPVSKTPATAVMNGTTAVNGVEGHASNGIKV</sequence>
<dbReference type="InterPro" id="IPR002938">
    <property type="entry name" value="FAD-bd"/>
</dbReference>
<dbReference type="OMA" id="HQRCAPS"/>
<dbReference type="PANTHER" id="PTHR43876:SF18">
    <property type="entry name" value="PUTATIVE (AFU_ORTHOLOGUE AFUA_3G09540)-RELATED"/>
    <property type="match status" value="1"/>
</dbReference>
<dbReference type="SUPFAM" id="SSF51905">
    <property type="entry name" value="FAD/NAD(P)-binding domain"/>
    <property type="match status" value="1"/>
</dbReference>
<dbReference type="GO" id="GO:0071949">
    <property type="term" value="F:FAD binding"/>
    <property type="evidence" value="ECO:0007669"/>
    <property type="project" value="InterPro"/>
</dbReference>
<reference evidence="5 6" key="1">
    <citation type="journal article" date="2013" name="BMC Genomics">
        <title>Genomics-driven discovery of the pneumocandin biosynthetic gene cluster in the fungus Glarea lozoyensis.</title>
        <authorList>
            <person name="Chen L."/>
            <person name="Yue Q."/>
            <person name="Zhang X."/>
            <person name="Xiang M."/>
            <person name="Wang C."/>
            <person name="Li S."/>
            <person name="Che Y."/>
            <person name="Ortiz-Lopez F.J."/>
            <person name="Bills G.F."/>
            <person name="Liu X."/>
            <person name="An Z."/>
        </authorList>
    </citation>
    <scope>NUCLEOTIDE SEQUENCE [LARGE SCALE GENOMIC DNA]</scope>
    <source>
        <strain evidence="6">ATCC 20868 / MF5171</strain>
    </source>
</reference>
<dbReference type="InterPro" id="IPR036188">
    <property type="entry name" value="FAD/NAD-bd_sf"/>
</dbReference>
<evidence type="ECO:0000256" key="2">
    <source>
        <dbReference type="ARBA" id="ARBA00022827"/>
    </source>
</evidence>
<evidence type="ECO:0000256" key="3">
    <source>
        <dbReference type="ARBA" id="ARBA00023002"/>
    </source>
</evidence>
<evidence type="ECO:0000259" key="4">
    <source>
        <dbReference type="Pfam" id="PF01494"/>
    </source>
</evidence>
<accession>S3CIL1</accession>
<dbReference type="RefSeq" id="XP_008087631.1">
    <property type="nucleotide sequence ID" value="XM_008089440.1"/>
</dbReference>
<dbReference type="GeneID" id="19461282"/>